<proteinExistence type="inferred from homology"/>
<dbReference type="InterPro" id="IPR011078">
    <property type="entry name" value="PyrdxlP_homeostasis"/>
</dbReference>
<keyword evidence="1" id="KW-0663">Pyridoxal phosphate</keyword>
<evidence type="ECO:0000313" key="3">
    <source>
        <dbReference type="EMBL" id="VAW18693.1"/>
    </source>
</evidence>
<name>A0A3B0TR63_9ZZZZ</name>
<dbReference type="GO" id="GO:0030170">
    <property type="term" value="F:pyridoxal phosphate binding"/>
    <property type="evidence" value="ECO:0007669"/>
    <property type="project" value="InterPro"/>
</dbReference>
<dbReference type="PANTHER" id="PTHR10146:SF14">
    <property type="entry name" value="PYRIDOXAL PHOSPHATE HOMEOSTASIS PROTEIN"/>
    <property type="match status" value="1"/>
</dbReference>
<dbReference type="InterPro" id="IPR001608">
    <property type="entry name" value="Ala_racemase_N"/>
</dbReference>
<dbReference type="PANTHER" id="PTHR10146">
    <property type="entry name" value="PROLINE SYNTHETASE CO-TRANSCRIBED BACTERIAL HOMOLOG PROTEIN"/>
    <property type="match status" value="1"/>
</dbReference>
<dbReference type="SUPFAM" id="SSF51419">
    <property type="entry name" value="PLP-binding barrel"/>
    <property type="match status" value="1"/>
</dbReference>
<dbReference type="InterPro" id="IPR029066">
    <property type="entry name" value="PLP-binding_barrel"/>
</dbReference>
<evidence type="ECO:0000256" key="1">
    <source>
        <dbReference type="ARBA" id="ARBA00022898"/>
    </source>
</evidence>
<protein>
    <submittedName>
        <fullName evidence="3">UPF0001 protein YggS</fullName>
    </submittedName>
</protein>
<dbReference type="PIRSF" id="PIRSF004848">
    <property type="entry name" value="YBL036c_PLPDEIII"/>
    <property type="match status" value="1"/>
</dbReference>
<reference evidence="3" key="1">
    <citation type="submission" date="2018-06" db="EMBL/GenBank/DDBJ databases">
        <authorList>
            <person name="Zhirakovskaya E."/>
        </authorList>
    </citation>
    <scope>NUCLEOTIDE SEQUENCE</scope>
</reference>
<gene>
    <name evidence="3" type="ORF">MNBD_ALPHA09-1703</name>
</gene>
<accession>A0A3B0TR63</accession>
<organism evidence="3">
    <name type="scientific">hydrothermal vent metagenome</name>
    <dbReference type="NCBI Taxonomy" id="652676"/>
    <lineage>
        <taxon>unclassified sequences</taxon>
        <taxon>metagenomes</taxon>
        <taxon>ecological metagenomes</taxon>
    </lineage>
</organism>
<feature type="domain" description="Alanine racemase N-terminal" evidence="2">
    <location>
        <begin position="24"/>
        <end position="224"/>
    </location>
</feature>
<dbReference type="CDD" id="cd00635">
    <property type="entry name" value="PLPDE_III_YBL036c_like"/>
    <property type="match status" value="1"/>
</dbReference>
<dbReference type="Pfam" id="PF01168">
    <property type="entry name" value="Ala_racemase_N"/>
    <property type="match status" value="1"/>
</dbReference>
<sequence>MDKTSNTQVKTRLGEVRAAILNAERAAGRPAGTVNLIAVSKTFPATDIEPALHAGQHHFGENRVQEALGKWPDLKAGNQGVKLHLIGPLQTNKARDAVRLFDGIHTVDRMKLARVLAGEIERQQRQIELFVQINTGAEPQKSGVLPKEADAFLRDIAPLGLNIVGLMCIPPMDQDPSTHFALLKTLADRNGLSRLSMGMSHDFETAIALGATDIRVGSAIFGSRDKP</sequence>
<dbReference type="AlphaFoldDB" id="A0A3B0TR63"/>
<dbReference type="NCBIfam" id="TIGR00044">
    <property type="entry name" value="YggS family pyridoxal phosphate-dependent enzyme"/>
    <property type="match status" value="1"/>
</dbReference>
<dbReference type="Gene3D" id="3.20.20.10">
    <property type="entry name" value="Alanine racemase"/>
    <property type="match status" value="1"/>
</dbReference>
<dbReference type="FunFam" id="3.20.20.10:FF:000018">
    <property type="entry name" value="Pyridoxal phosphate homeostasis protein"/>
    <property type="match status" value="1"/>
</dbReference>
<evidence type="ECO:0000259" key="2">
    <source>
        <dbReference type="Pfam" id="PF01168"/>
    </source>
</evidence>
<dbReference type="EMBL" id="UOEM01000117">
    <property type="protein sequence ID" value="VAW18693.1"/>
    <property type="molecule type" value="Genomic_DNA"/>
</dbReference>
<dbReference type="HAMAP" id="MF_02087">
    <property type="entry name" value="PLP_homeostasis"/>
    <property type="match status" value="1"/>
</dbReference>